<accession>A0A7T4F2C7</accession>
<keyword evidence="1" id="KW-0805">Transcription regulation</keyword>
<evidence type="ECO:0000256" key="1">
    <source>
        <dbReference type="ARBA" id="ARBA00023015"/>
    </source>
</evidence>
<dbReference type="EMBL" id="CP066014">
    <property type="protein sequence ID" value="QQB62670.1"/>
    <property type="molecule type" value="Genomic_DNA"/>
</dbReference>
<evidence type="ECO:0000259" key="4">
    <source>
        <dbReference type="PROSITE" id="PS50949"/>
    </source>
</evidence>
<sequence>MSLYNNIFKDLREMILSKKFYEGDVFYSEKEIMENYGVSRITARKAMDRLENEGLIKKSSGKPTIVKSNKEILQIKVYGGFSRDNFYHNVTSKLIDLSIIIPNEKIKSELNLNNDDKVYKLVRQRFIKGEIYGLNIAYIPLKFIRLKKDDFYDRYSSLYKIFEKNGIIVNNAKESIEAIKSDKDTALILSIEEDSPLLYIERITRDRKNNIVEYVEIFYKSDKYKYEVNLSEIN</sequence>
<dbReference type="AlphaFoldDB" id="A0A7T4F2C7"/>
<feature type="domain" description="HTH gntR-type" evidence="4">
    <location>
        <begin position="1"/>
        <end position="69"/>
    </location>
</feature>
<dbReference type="CDD" id="cd07377">
    <property type="entry name" value="WHTH_GntR"/>
    <property type="match status" value="1"/>
</dbReference>
<evidence type="ECO:0000313" key="5">
    <source>
        <dbReference type="EMBL" id="QQB62670.1"/>
    </source>
</evidence>
<dbReference type="InterPro" id="IPR036390">
    <property type="entry name" value="WH_DNA-bd_sf"/>
</dbReference>
<evidence type="ECO:0000256" key="3">
    <source>
        <dbReference type="ARBA" id="ARBA00023163"/>
    </source>
</evidence>
<name>A0A7T4F2C7_9FIRM</name>
<dbReference type="KEGG" id="avg:I6H45_04110"/>
<proteinExistence type="predicted"/>
<dbReference type="InterPro" id="IPR028978">
    <property type="entry name" value="Chorismate_lyase_/UTRA_dom_sf"/>
</dbReference>
<dbReference type="Pfam" id="PF07702">
    <property type="entry name" value="UTRA"/>
    <property type="match status" value="1"/>
</dbReference>
<protein>
    <submittedName>
        <fullName evidence="5">GntR family transcriptional regulator</fullName>
    </submittedName>
</protein>
<dbReference type="InterPro" id="IPR000524">
    <property type="entry name" value="Tscrpt_reg_HTH_GntR"/>
</dbReference>
<evidence type="ECO:0000313" key="6">
    <source>
        <dbReference type="Proteomes" id="UP000595276"/>
    </source>
</evidence>
<dbReference type="PANTHER" id="PTHR44846:SF1">
    <property type="entry name" value="MANNOSYL-D-GLYCERATE TRANSPORT_METABOLISM SYSTEM REPRESSOR MNGR-RELATED"/>
    <property type="match status" value="1"/>
</dbReference>
<dbReference type="RefSeq" id="WP_004838649.1">
    <property type="nucleotide sequence ID" value="NZ_CP066014.1"/>
</dbReference>
<keyword evidence="2" id="KW-0238">DNA-binding</keyword>
<dbReference type="GO" id="GO:0045892">
    <property type="term" value="P:negative regulation of DNA-templated transcription"/>
    <property type="evidence" value="ECO:0007669"/>
    <property type="project" value="TreeGrafter"/>
</dbReference>
<organism evidence="5 6">
    <name type="scientific">Anaerococcus vaginalis</name>
    <dbReference type="NCBI Taxonomy" id="33037"/>
    <lineage>
        <taxon>Bacteria</taxon>
        <taxon>Bacillati</taxon>
        <taxon>Bacillota</taxon>
        <taxon>Tissierellia</taxon>
        <taxon>Tissierellales</taxon>
        <taxon>Peptoniphilaceae</taxon>
        <taxon>Anaerococcus</taxon>
    </lineage>
</organism>
<dbReference type="GeneID" id="79021906"/>
<keyword evidence="3" id="KW-0804">Transcription</keyword>
<reference evidence="5 6" key="1">
    <citation type="submission" date="2020-12" db="EMBL/GenBank/DDBJ databases">
        <title>FDA dAtabase for Regulatory Grade micrObial Sequences (FDA-ARGOS): Supporting development and validation of Infectious Disease Dx tests.</title>
        <authorList>
            <person name="Sproer C."/>
            <person name="Gronow S."/>
            <person name="Severitt S."/>
            <person name="Schroder I."/>
            <person name="Tallon L."/>
            <person name="Sadzewicz L."/>
            <person name="Zhao X."/>
            <person name="Boylan J."/>
            <person name="Ott S."/>
            <person name="Bowen H."/>
            <person name="Vavikolanu K."/>
            <person name="Mehta A."/>
            <person name="Aluvathingal J."/>
            <person name="Nadendla S."/>
            <person name="Lowell S."/>
            <person name="Myers T."/>
            <person name="Yan Y."/>
            <person name="Sichtig H."/>
        </authorList>
    </citation>
    <scope>NUCLEOTIDE SEQUENCE [LARGE SCALE GENOMIC DNA]</scope>
    <source>
        <strain evidence="5 6">FDAARGOS_988</strain>
    </source>
</reference>
<dbReference type="GO" id="GO:0003677">
    <property type="term" value="F:DNA binding"/>
    <property type="evidence" value="ECO:0007669"/>
    <property type="project" value="UniProtKB-KW"/>
</dbReference>
<dbReference type="SMART" id="SM00866">
    <property type="entry name" value="UTRA"/>
    <property type="match status" value="1"/>
</dbReference>
<dbReference type="GO" id="GO:0003700">
    <property type="term" value="F:DNA-binding transcription factor activity"/>
    <property type="evidence" value="ECO:0007669"/>
    <property type="project" value="InterPro"/>
</dbReference>
<dbReference type="Pfam" id="PF00392">
    <property type="entry name" value="GntR"/>
    <property type="match status" value="1"/>
</dbReference>
<dbReference type="PROSITE" id="PS50949">
    <property type="entry name" value="HTH_GNTR"/>
    <property type="match status" value="1"/>
</dbReference>
<dbReference type="Gene3D" id="1.10.10.10">
    <property type="entry name" value="Winged helix-like DNA-binding domain superfamily/Winged helix DNA-binding domain"/>
    <property type="match status" value="1"/>
</dbReference>
<evidence type="ECO:0000256" key="2">
    <source>
        <dbReference type="ARBA" id="ARBA00023125"/>
    </source>
</evidence>
<dbReference type="SUPFAM" id="SSF46785">
    <property type="entry name" value="Winged helix' DNA-binding domain"/>
    <property type="match status" value="1"/>
</dbReference>
<dbReference type="SMART" id="SM00345">
    <property type="entry name" value="HTH_GNTR"/>
    <property type="match status" value="1"/>
</dbReference>
<gene>
    <name evidence="5" type="ORF">I6H45_04110</name>
</gene>
<dbReference type="PRINTS" id="PR00035">
    <property type="entry name" value="HTHGNTR"/>
</dbReference>
<dbReference type="InterPro" id="IPR011663">
    <property type="entry name" value="UTRA"/>
</dbReference>
<dbReference type="SUPFAM" id="SSF64288">
    <property type="entry name" value="Chorismate lyase-like"/>
    <property type="match status" value="1"/>
</dbReference>
<dbReference type="InterPro" id="IPR050679">
    <property type="entry name" value="Bact_HTH_transcr_reg"/>
</dbReference>
<dbReference type="Gene3D" id="3.40.1410.10">
    <property type="entry name" value="Chorismate lyase-like"/>
    <property type="match status" value="1"/>
</dbReference>
<dbReference type="InterPro" id="IPR036388">
    <property type="entry name" value="WH-like_DNA-bd_sf"/>
</dbReference>
<dbReference type="Proteomes" id="UP000595276">
    <property type="component" value="Chromosome"/>
</dbReference>
<dbReference type="PANTHER" id="PTHR44846">
    <property type="entry name" value="MANNOSYL-D-GLYCERATE TRANSPORT/METABOLISM SYSTEM REPRESSOR MNGR-RELATED"/>
    <property type="match status" value="1"/>
</dbReference>